<comment type="caution">
    <text evidence="3">The sequence shown here is derived from an EMBL/GenBank/DDBJ whole genome shotgun (WGS) entry which is preliminary data.</text>
</comment>
<feature type="region of interest" description="Disordered" evidence="2">
    <location>
        <begin position="318"/>
        <end position="340"/>
    </location>
</feature>
<keyword evidence="4" id="KW-1185">Reference proteome</keyword>
<feature type="compositionally biased region" description="Polar residues" evidence="2">
    <location>
        <begin position="318"/>
        <end position="338"/>
    </location>
</feature>
<dbReference type="VEuPathDB" id="GiardiaDB:GMRT_13805"/>
<keyword evidence="1" id="KW-0175">Coiled coil</keyword>
<organism evidence="3 4">
    <name type="scientific">Giardia muris</name>
    <dbReference type="NCBI Taxonomy" id="5742"/>
    <lineage>
        <taxon>Eukaryota</taxon>
        <taxon>Metamonada</taxon>
        <taxon>Diplomonadida</taxon>
        <taxon>Hexamitidae</taxon>
        <taxon>Giardiinae</taxon>
        <taxon>Giardia</taxon>
    </lineage>
</organism>
<dbReference type="OrthoDB" id="10255303at2759"/>
<name>A0A4Z1SS66_GIAMU</name>
<evidence type="ECO:0000256" key="1">
    <source>
        <dbReference type="SAM" id="Coils"/>
    </source>
</evidence>
<sequence>MHDEPLGFLECAYNFENADSPLIKHATQYLRTQAQLCGLSWRGRTTPEALVDAWTYGTSDIGFTVHIARTDLERLSRGLGEALALKVMPDGGVALLNSKTRAQRLLSRLEGNCELESQWLPTVLASFDRPLRSTGRFQSLITWAPSTTKYTLVEEEEVCPDPPVCEPTIKCQTRIGVVQKPYVAPYPSSRDTRICISERFLPLMAQESQRDLLRKLSAALDEYSRDPAATVAGRLSENPELQPLCFQPLPCILPPDRLKHFLTYAKGETPELPNDEITFLPHFPRRDVRSFENLVRHLTNELRDEKARIAIQERKTAQALQAESHSRSVQSKTDLKPTSLSSSMVSLRSVRIMATPAEVPVKRPETVQLQPVRITMRPTLPSSTLQDCEGETRRLFGKVSHDHRSIPSSNVTRVAELCKCHRELLVTNTDNTRLQLWDKIHLTVLPPDQLFPFLSRVSEELECYPFGGLFRDMMYTLYLGQPIGLHIHTLCTAMQSYVTYKDYQLNRRVLDVDDSTWHSHKEELLYEILGKLSGSTHRTAFQLITGYCERAPERHA</sequence>
<reference evidence="3 4" key="1">
    <citation type="submission" date="2019-05" db="EMBL/GenBank/DDBJ databases">
        <title>The compact genome of Giardia muris reveals important steps in the evolution of intestinal protozoan parasites.</title>
        <authorList>
            <person name="Xu F."/>
            <person name="Jimenez-Gonzalez A."/>
            <person name="Einarsson E."/>
            <person name="Astvaldsson A."/>
            <person name="Peirasmaki D."/>
            <person name="Eckmann L."/>
            <person name="Andersson J.O."/>
            <person name="Svard S.G."/>
            <person name="Jerlstrom-Hultqvist J."/>
        </authorList>
    </citation>
    <scope>NUCLEOTIDE SEQUENCE [LARGE SCALE GENOMIC DNA]</scope>
    <source>
        <strain evidence="3 4">Roberts-Thomson</strain>
    </source>
</reference>
<evidence type="ECO:0000313" key="3">
    <source>
        <dbReference type="EMBL" id="TNJ28724.1"/>
    </source>
</evidence>
<gene>
    <name evidence="3" type="ORF">GMRT_13805</name>
</gene>
<dbReference type="EMBL" id="VDLU01000002">
    <property type="protein sequence ID" value="TNJ28724.1"/>
    <property type="molecule type" value="Genomic_DNA"/>
</dbReference>
<dbReference type="Proteomes" id="UP000315496">
    <property type="component" value="Chromosome 2"/>
</dbReference>
<dbReference type="AlphaFoldDB" id="A0A4Z1SS66"/>
<evidence type="ECO:0000256" key="2">
    <source>
        <dbReference type="SAM" id="MobiDB-lite"/>
    </source>
</evidence>
<evidence type="ECO:0000313" key="4">
    <source>
        <dbReference type="Proteomes" id="UP000315496"/>
    </source>
</evidence>
<proteinExistence type="predicted"/>
<accession>A0A4Z1SS66</accession>
<protein>
    <submittedName>
        <fullName evidence="3">Uncharacterized protein</fullName>
    </submittedName>
</protein>
<feature type="coiled-coil region" evidence="1">
    <location>
        <begin position="288"/>
        <end position="315"/>
    </location>
</feature>